<dbReference type="EMBL" id="JAPWGM010000001">
    <property type="protein sequence ID" value="MCZ4243400.1"/>
    <property type="molecule type" value="Genomic_DNA"/>
</dbReference>
<keyword evidence="3" id="KW-1185">Reference proteome</keyword>
<proteinExistence type="predicted"/>
<name>A0ABT4L650_9SPHI</name>
<keyword evidence="1" id="KW-0732">Signal</keyword>
<dbReference type="RefSeq" id="WP_269426464.1">
    <property type="nucleotide sequence ID" value="NZ_JAPWGM010000001.1"/>
</dbReference>
<evidence type="ECO:0000313" key="2">
    <source>
        <dbReference type="EMBL" id="MCZ4243400.1"/>
    </source>
</evidence>
<gene>
    <name evidence="2" type="ORF">O0955_05225</name>
</gene>
<feature type="signal peptide" evidence="1">
    <location>
        <begin position="1"/>
        <end position="20"/>
    </location>
</feature>
<accession>A0ABT4L650</accession>
<feature type="chain" id="PRO_5046154333" description="DUF4919 domain-containing protein" evidence="1">
    <location>
        <begin position="21"/>
        <end position="215"/>
    </location>
</feature>
<reference evidence="2" key="1">
    <citation type="submission" date="2022-12" db="EMBL/GenBank/DDBJ databases">
        <title>Genome sequence of HCMS5-2.</title>
        <authorList>
            <person name="Woo H."/>
        </authorList>
    </citation>
    <scope>NUCLEOTIDE SEQUENCE</scope>
    <source>
        <strain evidence="2">HCMS5-2</strain>
    </source>
</reference>
<comment type="caution">
    <text evidence="2">The sequence shown here is derived from an EMBL/GenBank/DDBJ whole genome shotgun (WGS) entry which is preliminary data.</text>
</comment>
<evidence type="ECO:0000313" key="3">
    <source>
        <dbReference type="Proteomes" id="UP001144347"/>
    </source>
</evidence>
<sequence>MKRIFMLALSFNLLTVAVFAQNLTVGPSSKQLMATNMKSYEGSPFFNNSYTESRVKTNSQKEFMAPALRYNLYTQQLEYSDNDKVYAIQDSVQAFTMPDSLGHIHHFIKKKGEKKDAFYEILFSGNAELLKQYIAKNEVTEDWYTKKQVKKMVHQVIYFLNKDGKIQKISPAGKNIHALLADKKDKIQALIDTEKPDLNTDTGLIEVFKYYNASN</sequence>
<dbReference type="Proteomes" id="UP001144347">
    <property type="component" value="Unassembled WGS sequence"/>
</dbReference>
<protein>
    <recommendedName>
        <fullName evidence="4">DUF4919 domain-containing protein</fullName>
    </recommendedName>
</protein>
<organism evidence="2 3">
    <name type="scientific">Pedobacter punctiformis</name>
    <dbReference type="NCBI Taxonomy" id="3004097"/>
    <lineage>
        <taxon>Bacteria</taxon>
        <taxon>Pseudomonadati</taxon>
        <taxon>Bacteroidota</taxon>
        <taxon>Sphingobacteriia</taxon>
        <taxon>Sphingobacteriales</taxon>
        <taxon>Sphingobacteriaceae</taxon>
        <taxon>Pedobacter</taxon>
    </lineage>
</organism>
<evidence type="ECO:0008006" key="4">
    <source>
        <dbReference type="Google" id="ProtNLM"/>
    </source>
</evidence>
<evidence type="ECO:0000256" key="1">
    <source>
        <dbReference type="SAM" id="SignalP"/>
    </source>
</evidence>